<dbReference type="EMBL" id="WKJJ01000012">
    <property type="protein sequence ID" value="MRV74021.1"/>
    <property type="molecule type" value="Genomic_DNA"/>
</dbReference>
<feature type="signal peptide" evidence="1">
    <location>
        <begin position="1"/>
        <end position="26"/>
    </location>
</feature>
<feature type="chain" id="PRO_5031229405" evidence="1">
    <location>
        <begin position="27"/>
        <end position="71"/>
    </location>
</feature>
<keyword evidence="1" id="KW-0732">Signal</keyword>
<dbReference type="RefSeq" id="WP_154377166.1">
    <property type="nucleotide sequence ID" value="NZ_WKJJ01000012.1"/>
</dbReference>
<name>A0A7X2IQ68_9BURK</name>
<gene>
    <name evidence="2" type="ORF">GJ700_20135</name>
</gene>
<keyword evidence="3" id="KW-1185">Reference proteome</keyword>
<comment type="caution">
    <text evidence="2">The sequence shown here is derived from an EMBL/GenBank/DDBJ whole genome shotgun (WGS) entry which is preliminary data.</text>
</comment>
<accession>A0A7X2IQ68</accession>
<dbReference type="AlphaFoldDB" id="A0A7X2IQ68"/>
<dbReference type="Proteomes" id="UP000446768">
    <property type="component" value="Unassembled WGS sequence"/>
</dbReference>
<evidence type="ECO:0000313" key="3">
    <source>
        <dbReference type="Proteomes" id="UP000446768"/>
    </source>
</evidence>
<evidence type="ECO:0000256" key="1">
    <source>
        <dbReference type="SAM" id="SignalP"/>
    </source>
</evidence>
<evidence type="ECO:0000313" key="2">
    <source>
        <dbReference type="EMBL" id="MRV74021.1"/>
    </source>
</evidence>
<protein>
    <submittedName>
        <fullName evidence="2">Uncharacterized protein</fullName>
    </submittedName>
</protein>
<sequence length="71" mass="7107">MNVLKNMEVIFVFAAALGAATSYATASEPVITMAADADMVAVNAGTAADANIPVVVVAAKRLTAAEKAALL</sequence>
<proteinExistence type="predicted"/>
<organism evidence="2 3">
    <name type="scientific">Pseudoduganella rivuli</name>
    <dbReference type="NCBI Taxonomy" id="2666085"/>
    <lineage>
        <taxon>Bacteria</taxon>
        <taxon>Pseudomonadati</taxon>
        <taxon>Pseudomonadota</taxon>
        <taxon>Betaproteobacteria</taxon>
        <taxon>Burkholderiales</taxon>
        <taxon>Oxalobacteraceae</taxon>
        <taxon>Telluria group</taxon>
        <taxon>Pseudoduganella</taxon>
    </lineage>
</organism>
<reference evidence="2 3" key="1">
    <citation type="submission" date="2019-11" db="EMBL/GenBank/DDBJ databases">
        <title>Novel species isolated from a subtropical stream in China.</title>
        <authorList>
            <person name="Lu H."/>
        </authorList>
    </citation>
    <scope>NUCLEOTIDE SEQUENCE [LARGE SCALE GENOMIC DNA]</scope>
    <source>
        <strain evidence="2 3">FT92W</strain>
    </source>
</reference>